<evidence type="ECO:0000313" key="5">
    <source>
        <dbReference type="Proteomes" id="UP000078555"/>
    </source>
</evidence>
<dbReference type="EMBL" id="FLRD01000001">
    <property type="protein sequence ID" value="SBT30393.1"/>
    <property type="molecule type" value="Genomic_DNA"/>
</dbReference>
<sequence length="72" mass="8281">MQRVRMHTYDKTKADSLQSAMENEGERASIGTLGTFPPLHRVLISQLESPPLSTTYSFLTYKYEKWEGKLIC</sequence>
<name>A0A1A8YFT4_PLAOA</name>
<reference evidence="4 5" key="2">
    <citation type="submission" date="2016-05" db="EMBL/GenBank/DDBJ databases">
        <authorList>
            <person name="Naeem Raeece"/>
        </authorList>
    </citation>
    <scope>NUCLEOTIDE SEQUENCE [LARGE SCALE GENOMIC DNA]</scope>
</reference>
<keyword evidence="5" id="KW-1185">Reference proteome</keyword>
<reference evidence="2" key="1">
    <citation type="submission" date="2016-05" db="EMBL/GenBank/DDBJ databases">
        <authorList>
            <person name="Lavstsen T."/>
            <person name="Jespersen J.S."/>
        </authorList>
    </citation>
    <scope>NUCLEOTIDE SEQUENCE [LARGE SCALE GENOMIC DNA]</scope>
</reference>
<dbReference type="AlphaFoldDB" id="A0A1A8YFT4"/>
<organism evidence="2 5">
    <name type="scientific">Plasmodium ovale wallikeri</name>
    <dbReference type="NCBI Taxonomy" id="864142"/>
    <lineage>
        <taxon>Eukaryota</taxon>
        <taxon>Sar</taxon>
        <taxon>Alveolata</taxon>
        <taxon>Apicomplexa</taxon>
        <taxon>Aconoidasida</taxon>
        <taxon>Haemosporida</taxon>
        <taxon>Plasmodiidae</taxon>
        <taxon>Plasmodium</taxon>
        <taxon>Plasmodium (Plasmodium)</taxon>
    </lineage>
</organism>
<gene>
    <name evidence="2" type="ORF">POVWA1_000540</name>
    <name evidence="3" type="ORF">POVWA2_000800</name>
</gene>
<evidence type="ECO:0000256" key="1">
    <source>
        <dbReference type="SAM" id="MobiDB-lite"/>
    </source>
</evidence>
<proteinExistence type="predicted"/>
<dbReference type="Proteomes" id="UP000078550">
    <property type="component" value="Unassembled WGS sequence"/>
</dbReference>
<protein>
    <submittedName>
        <fullName evidence="2">Uncharacterized protein</fullName>
    </submittedName>
</protein>
<dbReference type="Proteomes" id="UP000078555">
    <property type="component" value="Unassembled WGS sequence"/>
</dbReference>
<dbReference type="EMBL" id="FLRE01000004">
    <property type="protein sequence ID" value="SBT30797.1"/>
    <property type="molecule type" value="Genomic_DNA"/>
</dbReference>
<accession>A0A1A8YFT4</accession>
<feature type="region of interest" description="Disordered" evidence="1">
    <location>
        <begin position="1"/>
        <end position="24"/>
    </location>
</feature>
<evidence type="ECO:0000313" key="4">
    <source>
        <dbReference type="Proteomes" id="UP000078550"/>
    </source>
</evidence>
<evidence type="ECO:0000313" key="3">
    <source>
        <dbReference type="EMBL" id="SBT30797.1"/>
    </source>
</evidence>
<evidence type="ECO:0000313" key="2">
    <source>
        <dbReference type="EMBL" id="SBT30393.1"/>
    </source>
</evidence>